<organism evidence="1 2">
    <name type="scientific">Actinotalea fermentans</name>
    <dbReference type="NCBI Taxonomy" id="43671"/>
    <lineage>
        <taxon>Bacteria</taxon>
        <taxon>Bacillati</taxon>
        <taxon>Actinomycetota</taxon>
        <taxon>Actinomycetes</taxon>
        <taxon>Micrococcales</taxon>
        <taxon>Cellulomonadaceae</taxon>
        <taxon>Actinotalea</taxon>
    </lineage>
</organism>
<accession>A0A511YWZ3</accession>
<protein>
    <recommendedName>
        <fullName evidence="3">Nucleotidyltransferase</fullName>
    </recommendedName>
</protein>
<proteinExistence type="predicted"/>
<keyword evidence="2" id="KW-1185">Reference proteome</keyword>
<dbReference type="AlphaFoldDB" id="A0A511YWZ3"/>
<dbReference type="Proteomes" id="UP000321484">
    <property type="component" value="Unassembled WGS sequence"/>
</dbReference>
<dbReference type="InterPro" id="IPR039498">
    <property type="entry name" value="NTP_transf_5"/>
</dbReference>
<evidence type="ECO:0008006" key="3">
    <source>
        <dbReference type="Google" id="ProtNLM"/>
    </source>
</evidence>
<dbReference type="Gene3D" id="3.30.460.40">
    <property type="match status" value="1"/>
</dbReference>
<dbReference type="RefSeq" id="WP_186814494.1">
    <property type="nucleotide sequence ID" value="NZ_BJYK01000003.1"/>
</dbReference>
<dbReference type="Pfam" id="PF14907">
    <property type="entry name" value="NTP_transf_5"/>
    <property type="match status" value="1"/>
</dbReference>
<evidence type="ECO:0000313" key="2">
    <source>
        <dbReference type="Proteomes" id="UP000321484"/>
    </source>
</evidence>
<gene>
    <name evidence="1" type="ORF">AFE02nite_14420</name>
</gene>
<evidence type="ECO:0000313" key="1">
    <source>
        <dbReference type="EMBL" id="GEN79708.1"/>
    </source>
</evidence>
<sequence>MTQEHPVVAALVAAVGGPPPADPAALARVPTAEAVEVAEAHRLGSALLRHLTDGGVASDLDPLVAALREERTAQVVAHLTTLADLRALGGLLDGADVPWVVVKGPAAAASFWPAADMRDYRDLDVVVDPGRFADVVDLLAGAGAEQLDLNWGLIRRQMRAELTFVLPRGTLLDLHWHPVNEAPVRRRFDWPVAGLLARRVPVSLGSVTVPTLDPVDAALHMAYHAVVSGGYRLLWLADVAYATAAVARAGRLEELVRRAQEARLDVVVRVALDRVERVLGSAPAPAWTRRRGALWRAAVRARDGRLGGGGAVARGHLARGTGRLLVGSTRGSTAASAWTLGAGAADHAWRALARIADPEENPLHTPDGDVAAREAYLAAVSRNGLNG</sequence>
<comment type="caution">
    <text evidence="1">The sequence shown here is derived from an EMBL/GenBank/DDBJ whole genome shotgun (WGS) entry which is preliminary data.</text>
</comment>
<dbReference type="EMBL" id="BJYK01000003">
    <property type="protein sequence ID" value="GEN79708.1"/>
    <property type="molecule type" value="Genomic_DNA"/>
</dbReference>
<reference evidence="1 2" key="1">
    <citation type="submission" date="2019-07" db="EMBL/GenBank/DDBJ databases">
        <title>Whole genome shotgun sequence of Actinotalea fermentans NBRC 105374.</title>
        <authorList>
            <person name="Hosoyama A."/>
            <person name="Uohara A."/>
            <person name="Ohji S."/>
            <person name="Ichikawa N."/>
        </authorList>
    </citation>
    <scope>NUCLEOTIDE SEQUENCE [LARGE SCALE GENOMIC DNA]</scope>
    <source>
        <strain evidence="1 2">NBRC 105374</strain>
    </source>
</reference>
<name>A0A511YWZ3_9CELL</name>